<evidence type="ECO:0000256" key="2">
    <source>
        <dbReference type="SAM" id="SignalP"/>
    </source>
</evidence>
<accession>A0A6V2MEF2</accession>
<dbReference type="Pfam" id="PF08302">
    <property type="entry name" value="tRNA_lig_CPD"/>
    <property type="match status" value="1"/>
</dbReference>
<feature type="region of interest" description="Disordered" evidence="1">
    <location>
        <begin position="934"/>
        <end position="958"/>
    </location>
</feature>
<evidence type="ECO:0000313" key="4">
    <source>
        <dbReference type="EMBL" id="CAE4646641.1"/>
    </source>
</evidence>
<dbReference type="EMBL" id="HBNS01046264">
    <property type="protein sequence ID" value="CAE4646647.1"/>
    <property type="molecule type" value="Transcribed_RNA"/>
</dbReference>
<sequence length="1479" mass="164146">MSVGLLAAHIPILVCLLLCAMRTTHSLNARSHCWHQQQSHLKSFPSHHNHCHPFFLRENQYRFDIYLSLLGHSRHTRTEITTTKMEMANDTNDEKMIENSGSKKRTREEEAEGAQKVTTLEELSKDKQNPRMVRQRSESNNDPDLLSLRQLRLEAIFHPKFENESQSNGAGGNSDGGDSKRKNMLEQVSKGHGYLEASLKHSGSLLLWSGEQRYYSKNSTDNAFSMVGEILLRQHFARAWWLNDESSSDVGCGDEVVVKSGRGEEKYKECSSYVLSNRLTLAFEVVTSVLGHHGSIPKKDFLVLTAVADKSCERFYSTAEVARMAQKFRLPHNDYWTFRTETSAKSLFEWYDREREVALAKGVCKDMDNITDGRRLRSLYPHSDFQGEIVEGIVVRYVPYSKQFQNATAFNNTSDGADVVMEEGEGVANDHVNAGQVMDQLAIESERILDLVPPERPPSFVIFSSAKKDEEINSLDHSKNAVLTTDVRELYSKNTGNDEVIENALCSVLTETDGQRRTIHRLGKSKGQDTRGKKNAVDVPGLVNELLLANSNESANGQIVFDTETIRIANLIQTLHSMNRSIEFKLLKEEMIPTAAKKNGGKKVSNTTRWLCIIHVMRDSVFPQYMKKMDVKKDMMLYRGFCVQMMLNGDEDIESPEYCRDTTTDTTVGDDGPPLMLKMKFLPYMVRTFGCRNGLKILEQKGVLGFEQYTTNLLMKWGMSSTAINTWRPFFSSWGSYANEMLQQNGNQRRKEGGGKGIMTQNEDLPPLTAQNYLHHLERFNKLFEEGKIGSNNCNAQSKNPCDFRGAVIVVSLNKEDASVAADLLSASLGGCRRSSNVNGISEDDMHLAMSPVDGGLVVDAVVEDGFGALRKHCKKFEDAIHVVLVGCDDEVIDASIDISMRDKKKQKGMLKGWRKCKCKTVVDVPQSCFSTASVGKDGSCDGDVDKDPSSLSESDSEELPALVKKLITLSGSLPKADERPGALLFFPGIPGSGKSTLCGAVSTESLCAKLDQMDAHMNDDGKISLSKKEGANEKTGESNSNFDRPVIVRVGDAVKEKYWPLVKRERLEHKPSLYVADKNSTPTVWNTIAEVCAESRGVFAPVLPDSAALSTTTLMFAASADGSYKREYVFPFSLQYLAVCLSRVLQRPQKSHRGKLDAATDNACMIVVKFFCLYKGLTADRVKETCEDMANEAGTVQIGSDTFFITVPFFVDNSPRDLPKDLHDALVDAIQLQCKVDSGGQADGAPIMSEIETRLRSLITSHLDMLQALTVSKEASCESFLSQIVSLTNSLDSYDISGESKVASLPKIKIVSIDVNATDVHHTLKDAAASDSSIAEFLDKGGKFDPSSIDADEKKTARYIKDTHVTMVHCSRSSQHEMRQRFGSLEGSELDVVVNGFLFNDEIAALSVEIPGKTLGNQSLDVPPSENEFAHITVWCGDGVEAVKSNSLPSMVEKGLAKKVDFQNRVSLHGVLRFWLTE</sequence>
<keyword evidence="2" id="KW-0732">Signal</keyword>
<gene>
    <name evidence="4" type="ORF">DBRI00130_LOCUS35758</name>
    <name evidence="5" type="ORF">DBRI00130_LOCUS35760</name>
    <name evidence="6" type="ORF">DBRI00130_LOCUS35762</name>
</gene>
<evidence type="ECO:0000259" key="3">
    <source>
        <dbReference type="Pfam" id="PF08302"/>
    </source>
</evidence>
<dbReference type="PANTHER" id="PTHR35460:SF1">
    <property type="entry name" value="TRNA LIGASE 1"/>
    <property type="match status" value="1"/>
</dbReference>
<dbReference type="PANTHER" id="PTHR35460">
    <property type="entry name" value="TRNA LIGASE 1"/>
    <property type="match status" value="1"/>
</dbReference>
<proteinExistence type="predicted"/>
<feature type="region of interest" description="Disordered" evidence="1">
    <location>
        <begin position="159"/>
        <end position="181"/>
    </location>
</feature>
<dbReference type="InterPro" id="IPR015965">
    <property type="entry name" value="tRNA_lig_PDEase"/>
</dbReference>
<evidence type="ECO:0000256" key="1">
    <source>
        <dbReference type="SAM" id="MobiDB-lite"/>
    </source>
</evidence>
<feature type="chain" id="PRO_5035677491" description="tRNA ligase phosphodiesterase domain-containing protein" evidence="2">
    <location>
        <begin position="27"/>
        <end position="1479"/>
    </location>
</feature>
<dbReference type="InterPro" id="IPR038837">
    <property type="entry name" value="tRNA_ligase_1"/>
</dbReference>
<dbReference type="GO" id="GO:0003972">
    <property type="term" value="F:RNA ligase (ATP) activity"/>
    <property type="evidence" value="ECO:0007669"/>
    <property type="project" value="InterPro"/>
</dbReference>
<feature type="domain" description="tRNA ligase phosphodiesterase" evidence="3">
    <location>
        <begin position="1303"/>
        <end position="1467"/>
    </location>
</feature>
<organism evidence="4">
    <name type="scientific">Ditylum brightwellii</name>
    <dbReference type="NCBI Taxonomy" id="49249"/>
    <lineage>
        <taxon>Eukaryota</taxon>
        <taxon>Sar</taxon>
        <taxon>Stramenopiles</taxon>
        <taxon>Ochrophyta</taxon>
        <taxon>Bacillariophyta</taxon>
        <taxon>Mediophyceae</taxon>
        <taxon>Lithodesmiophycidae</taxon>
        <taxon>Lithodesmiales</taxon>
        <taxon>Lithodesmiaceae</taxon>
        <taxon>Ditylum</taxon>
    </lineage>
</organism>
<evidence type="ECO:0000313" key="6">
    <source>
        <dbReference type="EMBL" id="CAE4646651.1"/>
    </source>
</evidence>
<dbReference type="GO" id="GO:0006388">
    <property type="term" value="P:tRNA splicing, via endonucleolytic cleavage and ligation"/>
    <property type="evidence" value="ECO:0007669"/>
    <property type="project" value="InterPro"/>
</dbReference>
<feature type="region of interest" description="Disordered" evidence="1">
    <location>
        <begin position="91"/>
        <end position="145"/>
    </location>
</feature>
<name>A0A6V2MEF2_9STRA</name>
<evidence type="ECO:0000313" key="5">
    <source>
        <dbReference type="EMBL" id="CAE4646647.1"/>
    </source>
</evidence>
<reference evidence="4" key="1">
    <citation type="submission" date="2021-01" db="EMBL/GenBank/DDBJ databases">
        <authorList>
            <person name="Corre E."/>
            <person name="Pelletier E."/>
            <person name="Niang G."/>
            <person name="Scheremetjew M."/>
            <person name="Finn R."/>
            <person name="Kale V."/>
            <person name="Holt S."/>
            <person name="Cochrane G."/>
            <person name="Meng A."/>
            <person name="Brown T."/>
            <person name="Cohen L."/>
        </authorList>
    </citation>
    <scope>NUCLEOTIDE SEQUENCE</scope>
    <source>
        <strain evidence="4">GSO104</strain>
    </source>
</reference>
<feature type="signal peptide" evidence="2">
    <location>
        <begin position="1"/>
        <end position="26"/>
    </location>
</feature>
<protein>
    <recommendedName>
        <fullName evidence="3">tRNA ligase phosphodiesterase domain-containing protein</fullName>
    </recommendedName>
</protein>
<dbReference type="EMBL" id="HBNS01046262">
    <property type="protein sequence ID" value="CAE4646641.1"/>
    <property type="molecule type" value="Transcribed_RNA"/>
</dbReference>
<dbReference type="GO" id="GO:0005524">
    <property type="term" value="F:ATP binding"/>
    <property type="evidence" value="ECO:0007669"/>
    <property type="project" value="InterPro"/>
</dbReference>
<feature type="compositionally biased region" description="Basic and acidic residues" evidence="1">
    <location>
        <begin position="122"/>
        <end position="139"/>
    </location>
</feature>
<dbReference type="EMBL" id="HBNS01046266">
    <property type="protein sequence ID" value="CAE4646651.1"/>
    <property type="molecule type" value="Transcribed_RNA"/>
</dbReference>